<protein>
    <recommendedName>
        <fullName evidence="3">Alpha-galactosidase NEW3 domain-containing protein</fullName>
    </recommendedName>
</protein>
<proteinExistence type="predicted"/>
<accession>A0ABX7NNJ4</accession>
<dbReference type="InterPro" id="IPR013783">
    <property type="entry name" value="Ig-like_fold"/>
</dbReference>
<evidence type="ECO:0000313" key="4">
    <source>
        <dbReference type="EMBL" id="QSQ20426.1"/>
    </source>
</evidence>
<gene>
    <name evidence="4" type="ORF">JY651_34990</name>
</gene>
<dbReference type="PANTHER" id="PTHR41775:SF1">
    <property type="entry name" value="PEPTIDASE M6-LIKE DOMAIN-CONTAINING PROTEIN"/>
    <property type="match status" value="1"/>
</dbReference>
<feature type="region of interest" description="Disordered" evidence="1">
    <location>
        <begin position="19"/>
        <end position="46"/>
    </location>
</feature>
<dbReference type="Gene3D" id="2.60.40.10">
    <property type="entry name" value="Immunoglobulins"/>
    <property type="match status" value="2"/>
</dbReference>
<dbReference type="Proteomes" id="UP000662747">
    <property type="component" value="Chromosome"/>
</dbReference>
<dbReference type="EMBL" id="CP071090">
    <property type="protein sequence ID" value="QSQ20426.1"/>
    <property type="molecule type" value="Genomic_DNA"/>
</dbReference>
<dbReference type="PROSITE" id="PS51257">
    <property type="entry name" value="PROKAR_LIPOPROTEIN"/>
    <property type="match status" value="1"/>
</dbReference>
<evidence type="ECO:0000256" key="1">
    <source>
        <dbReference type="SAM" id="MobiDB-lite"/>
    </source>
</evidence>
<evidence type="ECO:0000313" key="5">
    <source>
        <dbReference type="Proteomes" id="UP000662747"/>
    </source>
</evidence>
<feature type="compositionally biased region" description="Low complexity" evidence="1">
    <location>
        <begin position="22"/>
        <end position="31"/>
    </location>
</feature>
<feature type="signal peptide" evidence="2">
    <location>
        <begin position="1"/>
        <end position="19"/>
    </location>
</feature>
<dbReference type="InterPro" id="IPR018905">
    <property type="entry name" value="A-galactase_NEW3"/>
</dbReference>
<feature type="chain" id="PRO_5046877564" description="Alpha-galactosidase NEW3 domain-containing protein" evidence="2">
    <location>
        <begin position="20"/>
        <end position="1069"/>
    </location>
</feature>
<sequence length="1069" mass="111884">MLRTLLVVTLALTAGCATQEEPAPSAPASAATEGQAPTRSEVAPLKNKVTQLNARLRRGTPAGLAPLLRERAEALAALMDVDAGAALSLGLPDSVRASLARRQPDAAANLEERGAYEGELEVLIADSPTRTESRTEHVLRVRGERLQVRFANAPSAELRSGMRVRVRGLKLGAKLAAEDAEVVPVRSALSATSACKSTGDQRSLVILATFPGQPQTLTVQQVREVFFSSTQRSLTRFWQEASQGRTSASGDVVGWYTLDRGYSCSESDAMRVAAIAAADADVDFRQYDRIFIVHPQATGTSCSYGGLGTLACGTQQTQDGPIIASTSWLRAEYMSPNDLGVELVTHEAGHNLTLHHASSRDFGAEALGPVGTQGTLTEYGDAFSTMGNWNLGQYAAPHKVRLGWLEPGAVATVDGTDGTFTLSPLSAPLGSGLQALKVRRGFHGDGWLWLEARRAVGDYDGTLPSQVFGGAVVHYEDGATGSYTHLLDFTPGTLSWQDPAFLPGTWTDPYTNLRLSVDGATPAGVTVSVHYEPVPCVRAPPTVTFDTWYDYAAPGWQVDSGLSITNNDTVGCPTSTFELSTSMPAGWPTTNLPASVTVEPGKQRFLYFSKQVPEGTPYATYTVDLTVARDGESITADDTLDVIAPCQTSPVEVRFERGSQVVSAGDTAAFGVTVINHDTRACGWMYFEPTSTLPQGWSTDYDQFGFDIEAGGSFEFTMYKQVPTDAQGTYDVDVQILRDGYTVEATATGTVSVNPCVRAAPTFTALPATVDAVPGGSASYTLTLTNHDAASCGASTFTLDLADPEPWGSVLSAPSLTVVPGGTGTATLTVTSPANAGSGSRYFEMSVLRNGAIVGGAELEARMLCVRNAPLVAFTPTSGAVEAGKPLGVTMTVTNTDNRACAASSFAVGATVPSGWTYALAQTALTLASGASGSVGLTVTPPETASGRYTLNASASHTGASTTTGALTVDVTPPPLKAALSVPGTTYKRNTLVPLTTTVTRGTLSAQASVLFNVVRPDGVTEALTVSTNASGKASWSYTARVRGLHSVTATATAGTETATSNAVSFTVQ</sequence>
<evidence type="ECO:0000259" key="3">
    <source>
        <dbReference type="Pfam" id="PF10633"/>
    </source>
</evidence>
<evidence type="ECO:0000256" key="2">
    <source>
        <dbReference type="SAM" id="SignalP"/>
    </source>
</evidence>
<keyword evidence="5" id="KW-1185">Reference proteome</keyword>
<dbReference type="Pfam" id="PF10633">
    <property type="entry name" value="NPCBM_assoc"/>
    <property type="match status" value="1"/>
</dbReference>
<feature type="domain" description="Alpha-galactosidase NEW3" evidence="3">
    <location>
        <begin position="881"/>
        <end position="957"/>
    </location>
</feature>
<reference evidence="4 5" key="1">
    <citation type="submission" date="2021-02" db="EMBL/GenBank/DDBJ databases">
        <title>De Novo genome assembly of isolated myxobacteria.</title>
        <authorList>
            <person name="Stevens D.C."/>
        </authorList>
    </citation>
    <scope>NUCLEOTIDE SEQUENCE [LARGE SCALE GENOMIC DNA]</scope>
    <source>
        <strain evidence="5">SCPEA02</strain>
    </source>
</reference>
<keyword evidence="2" id="KW-0732">Signal</keyword>
<dbReference type="RefSeq" id="WP_206722006.1">
    <property type="nucleotide sequence ID" value="NZ_CP071090.1"/>
</dbReference>
<dbReference type="PANTHER" id="PTHR41775">
    <property type="entry name" value="SECRETED PROTEIN-RELATED"/>
    <property type="match status" value="1"/>
</dbReference>
<name>A0ABX7NNJ4_9BACT</name>
<organism evidence="4 5">
    <name type="scientific">Pyxidicoccus parkwayensis</name>
    <dbReference type="NCBI Taxonomy" id="2813578"/>
    <lineage>
        <taxon>Bacteria</taxon>
        <taxon>Pseudomonadati</taxon>
        <taxon>Myxococcota</taxon>
        <taxon>Myxococcia</taxon>
        <taxon>Myxococcales</taxon>
        <taxon>Cystobacterineae</taxon>
        <taxon>Myxococcaceae</taxon>
        <taxon>Pyxidicoccus</taxon>
    </lineage>
</organism>